<keyword evidence="2" id="KW-0964">Secreted</keyword>
<feature type="region of interest" description="Disordered" evidence="5">
    <location>
        <begin position="293"/>
        <end position="344"/>
    </location>
</feature>
<evidence type="ECO:0000256" key="2">
    <source>
        <dbReference type="ARBA" id="ARBA00022525"/>
    </source>
</evidence>
<protein>
    <recommendedName>
        <fullName evidence="7">LamG-like jellyroll fold domain-containing protein</fullName>
    </recommendedName>
</protein>
<evidence type="ECO:0008006" key="7">
    <source>
        <dbReference type="Google" id="ProtNLM"/>
    </source>
</evidence>
<dbReference type="Gene3D" id="2.60.120.200">
    <property type="match status" value="1"/>
</dbReference>
<dbReference type="Gene3D" id="4.10.1080.10">
    <property type="entry name" value="TSP type-3 repeat"/>
    <property type="match status" value="1"/>
</dbReference>
<evidence type="ECO:0000256" key="4">
    <source>
        <dbReference type="ARBA" id="ARBA00022837"/>
    </source>
</evidence>
<dbReference type="EMBL" id="UINC01063801">
    <property type="protein sequence ID" value="SVB91811.1"/>
    <property type="molecule type" value="Genomic_DNA"/>
</dbReference>
<dbReference type="InterPro" id="IPR053180">
    <property type="entry name" value="Ca-binding_acidic-repeat"/>
</dbReference>
<comment type="subcellular location">
    <subcellularLocation>
        <location evidence="1">Secreted</location>
    </subcellularLocation>
</comment>
<dbReference type="InterPro" id="IPR059100">
    <property type="entry name" value="TSP3_bac"/>
</dbReference>
<evidence type="ECO:0000256" key="3">
    <source>
        <dbReference type="ARBA" id="ARBA00022729"/>
    </source>
</evidence>
<accession>A0A382HZC2</accession>
<evidence type="ECO:0000313" key="6">
    <source>
        <dbReference type="EMBL" id="SVB91811.1"/>
    </source>
</evidence>
<dbReference type="Pfam" id="PF13385">
    <property type="entry name" value="Laminin_G_3"/>
    <property type="match status" value="1"/>
</dbReference>
<dbReference type="SUPFAM" id="SSF49899">
    <property type="entry name" value="Concanavalin A-like lectins/glucanases"/>
    <property type="match status" value="1"/>
</dbReference>
<dbReference type="PANTHER" id="PTHR37467:SF1">
    <property type="entry name" value="EXPORTED CALCIUM-BINDING GLYCOPROTEIN"/>
    <property type="match status" value="1"/>
</dbReference>
<gene>
    <name evidence="6" type="ORF">METZ01_LOCUS244665</name>
</gene>
<proteinExistence type="predicted"/>
<keyword evidence="3" id="KW-0732">Signal</keyword>
<feature type="compositionally biased region" description="Acidic residues" evidence="5">
    <location>
        <begin position="298"/>
        <end position="320"/>
    </location>
</feature>
<dbReference type="InterPro" id="IPR013320">
    <property type="entry name" value="ConA-like_dom_sf"/>
</dbReference>
<dbReference type="Pfam" id="PF18884">
    <property type="entry name" value="TSP3_bac"/>
    <property type="match status" value="3"/>
</dbReference>
<organism evidence="6">
    <name type="scientific">marine metagenome</name>
    <dbReference type="NCBI Taxonomy" id="408172"/>
    <lineage>
        <taxon>unclassified sequences</taxon>
        <taxon>metagenomes</taxon>
        <taxon>ecological metagenomes</taxon>
    </lineage>
</organism>
<evidence type="ECO:0000256" key="1">
    <source>
        <dbReference type="ARBA" id="ARBA00004613"/>
    </source>
</evidence>
<sequence>MKDFSKKVGLLLLLLSVFSPGSHAQAPADIELNKDLIGFYPFNGTTRDWSGNGNDLTSSKKENVFGFDRNVQPNKSALLDDGNLSLKNTNNFLTGNSDFTISIWARLSDSNKQDSLKILFASDTINGFELSLSNWTKGKPVPEFYIGGRLVFGAALGSNELGMPLDYWHHFVLIRENGKILLLLNNKPTTEGIANLPINGKGFFFGGRERKREGEKNPHSWTGGLDDIRIYRRALSGPELSALHELEKPLDEDGDALTNWDEVYIHKTDPERADTDEDWLSDGMELNVLNTDPLKADTDEDGITDGDEDFDSDGLSDSDELNLFGTSPVIDDTDGDGLSDGEEI</sequence>
<feature type="compositionally biased region" description="Acidic residues" evidence="5">
    <location>
        <begin position="331"/>
        <end position="344"/>
    </location>
</feature>
<dbReference type="PANTHER" id="PTHR37467">
    <property type="entry name" value="EXPORTED CALCIUM-BINDING GLYCOPROTEIN-RELATED"/>
    <property type="match status" value="1"/>
</dbReference>
<reference evidence="6" key="1">
    <citation type="submission" date="2018-05" db="EMBL/GenBank/DDBJ databases">
        <authorList>
            <person name="Lanie J.A."/>
            <person name="Ng W.-L."/>
            <person name="Kazmierczak K.M."/>
            <person name="Andrzejewski T.M."/>
            <person name="Davidsen T.M."/>
            <person name="Wayne K.J."/>
            <person name="Tettelin H."/>
            <person name="Glass J.I."/>
            <person name="Rusch D."/>
            <person name="Podicherti R."/>
            <person name="Tsui H.-C.T."/>
            <person name="Winkler M.E."/>
        </authorList>
    </citation>
    <scope>NUCLEOTIDE SEQUENCE</scope>
</reference>
<evidence type="ECO:0000256" key="5">
    <source>
        <dbReference type="SAM" id="MobiDB-lite"/>
    </source>
</evidence>
<dbReference type="InterPro" id="IPR028974">
    <property type="entry name" value="TSP_type-3_rpt"/>
</dbReference>
<dbReference type="AlphaFoldDB" id="A0A382HZC2"/>
<keyword evidence="4" id="KW-0106">Calcium</keyword>
<dbReference type="GO" id="GO:0005509">
    <property type="term" value="F:calcium ion binding"/>
    <property type="evidence" value="ECO:0007669"/>
    <property type="project" value="InterPro"/>
</dbReference>
<name>A0A382HZC2_9ZZZZ</name>
<feature type="non-terminal residue" evidence="6">
    <location>
        <position position="344"/>
    </location>
</feature>